<sequence length="206" mass="23331">MSKTATIRDEATAALAAVAQIDLTPINAKLRHDDPEFWTDEVIAQAELDYRRFLALNILRPATALSVNKTLDEYWHQHILDTRKYAADCDMVFGRFLHHYPYFGLEDEQEWQENLDLFAFTQDLWEEAFGVGLAGRPQLTLDKVVGGYSAEPDASPKRIYAFPESCKSSQHHCKKIVAPEFDPGPIEPLPEEPFPQAAPDEGRASR</sequence>
<keyword evidence="3" id="KW-1185">Reference proteome</keyword>
<dbReference type="RefSeq" id="WP_379527089.1">
    <property type="nucleotide sequence ID" value="NZ_JBHSBI010000003.1"/>
</dbReference>
<organism evidence="2 3">
    <name type="scientific">Nonomuraea purpurea</name>
    <dbReference type="NCBI Taxonomy" id="1849276"/>
    <lineage>
        <taxon>Bacteria</taxon>
        <taxon>Bacillati</taxon>
        <taxon>Actinomycetota</taxon>
        <taxon>Actinomycetes</taxon>
        <taxon>Streptosporangiales</taxon>
        <taxon>Streptosporangiaceae</taxon>
        <taxon>Nonomuraea</taxon>
    </lineage>
</organism>
<comment type="caution">
    <text evidence="2">The sequence shown here is derived from an EMBL/GenBank/DDBJ whole genome shotgun (WGS) entry which is preliminary data.</text>
</comment>
<reference evidence="3" key="1">
    <citation type="journal article" date="2019" name="Int. J. Syst. Evol. Microbiol.">
        <title>The Global Catalogue of Microorganisms (GCM) 10K type strain sequencing project: providing services to taxonomists for standard genome sequencing and annotation.</title>
        <authorList>
            <consortium name="The Broad Institute Genomics Platform"/>
            <consortium name="The Broad Institute Genome Sequencing Center for Infectious Disease"/>
            <person name="Wu L."/>
            <person name="Ma J."/>
        </authorList>
    </citation>
    <scope>NUCLEOTIDE SEQUENCE [LARGE SCALE GENOMIC DNA]</scope>
    <source>
        <strain evidence="3">TBRC 1276</strain>
    </source>
</reference>
<feature type="region of interest" description="Disordered" evidence="1">
    <location>
        <begin position="177"/>
        <end position="206"/>
    </location>
</feature>
<evidence type="ECO:0000313" key="2">
    <source>
        <dbReference type="EMBL" id="MFC4006942.1"/>
    </source>
</evidence>
<gene>
    <name evidence="2" type="ORF">ACFOY2_06905</name>
</gene>
<protein>
    <submittedName>
        <fullName evidence="2">Glycine-rich domain-containing protein</fullName>
    </submittedName>
</protein>
<dbReference type="EMBL" id="JBHSBI010000003">
    <property type="protein sequence ID" value="MFC4006942.1"/>
    <property type="molecule type" value="Genomic_DNA"/>
</dbReference>
<accession>A0ABV8G3M5</accession>
<name>A0ABV8G3M5_9ACTN</name>
<evidence type="ECO:0000256" key="1">
    <source>
        <dbReference type="SAM" id="MobiDB-lite"/>
    </source>
</evidence>
<dbReference type="Proteomes" id="UP001595851">
    <property type="component" value="Unassembled WGS sequence"/>
</dbReference>
<proteinExistence type="predicted"/>
<evidence type="ECO:0000313" key="3">
    <source>
        <dbReference type="Proteomes" id="UP001595851"/>
    </source>
</evidence>